<dbReference type="AlphaFoldDB" id="A0AAE4LJU8"/>
<dbReference type="RefSeq" id="WP_195579426.1">
    <property type="nucleotide sequence ID" value="NZ_DAIMAG010000001.1"/>
</dbReference>
<protein>
    <submittedName>
        <fullName evidence="3">ATP-binding protein</fullName>
    </submittedName>
</protein>
<comment type="caution">
    <text evidence="3">The sequence shown here is derived from an EMBL/GenBank/DDBJ whole genome shotgun (WGS) entry which is preliminary data.</text>
</comment>
<organism evidence="3 4">
    <name type="scientific">Alistipes finegoldii</name>
    <dbReference type="NCBI Taxonomy" id="214856"/>
    <lineage>
        <taxon>Bacteria</taxon>
        <taxon>Pseudomonadati</taxon>
        <taxon>Bacteroidota</taxon>
        <taxon>Bacteroidia</taxon>
        <taxon>Bacteroidales</taxon>
        <taxon>Rikenellaceae</taxon>
        <taxon>Alistipes</taxon>
    </lineage>
</organism>
<dbReference type="GO" id="GO:0005524">
    <property type="term" value="F:ATP binding"/>
    <property type="evidence" value="ECO:0007669"/>
    <property type="project" value="UniProtKB-KW"/>
</dbReference>
<evidence type="ECO:0000313" key="4">
    <source>
        <dbReference type="Proteomes" id="UP001181347"/>
    </source>
</evidence>
<proteinExistence type="predicted"/>
<evidence type="ECO:0000313" key="3">
    <source>
        <dbReference type="EMBL" id="MDU0259061.1"/>
    </source>
</evidence>
<sequence>MIERTLQSKLCFLATKYPFVAILGPRQSGKSTLAEMAFPNYKRVSLEDLDNRAFATEDPRGFIATYPDRTIIDEVQRVPSLLSYLQTHTDKQHKTGMYILTGSQNLALSDAVDQSLAGRVGILTLLPLSHQEMKDAGILPETANDEIFKGSYPRLYDYDIAPTDYYPNYIRTYVERDIRNLKNIGDLAKFTKLIKLCAGRIGQLLNKNSLAVECGVSAPTVDSWLSILEACYIIHFLRPDHRNFSKRLVKSPKLYFYDTGLACSLLEIKSAEQLETHYLRGGLFENLVINEFIKRDLNRGIEPNLSFWHDSTGNEVDLLHGMGEEMQAYEIKSGATFSKEYFKGLNYWSKLSGAGASHKTVVYGGDKSMNTSDGKVAAWKNL</sequence>
<keyword evidence="3" id="KW-0067">ATP-binding</keyword>
<evidence type="ECO:0000259" key="2">
    <source>
        <dbReference type="Pfam" id="PF13635"/>
    </source>
</evidence>
<accession>A0AAE4LJU8</accession>
<dbReference type="Pfam" id="PF13173">
    <property type="entry name" value="AAA_14"/>
    <property type="match status" value="1"/>
</dbReference>
<dbReference type="PANTHER" id="PTHR43566:SF2">
    <property type="entry name" value="DUF4143 DOMAIN-CONTAINING PROTEIN"/>
    <property type="match status" value="1"/>
</dbReference>
<feature type="domain" description="DUF4143" evidence="2">
    <location>
        <begin position="175"/>
        <end position="334"/>
    </location>
</feature>
<gene>
    <name evidence="3" type="ORF">RVH17_02870</name>
</gene>
<keyword evidence="3" id="KW-0547">Nucleotide-binding</keyword>
<dbReference type="InterPro" id="IPR041682">
    <property type="entry name" value="AAA_14"/>
</dbReference>
<reference evidence="3" key="1">
    <citation type="submission" date="2023-10" db="EMBL/GenBank/DDBJ databases">
        <title>Genome Sequence of the Bacteria from From Gut Wall in Crohn's Disease.</title>
        <authorList>
            <person name="Rodriguez-Palacios A."/>
        </authorList>
    </citation>
    <scope>NUCLEOTIDE SEQUENCE</scope>
    <source>
        <strain evidence="3">CavFT-hAR58</strain>
    </source>
</reference>
<dbReference type="InterPro" id="IPR025420">
    <property type="entry name" value="DUF4143"/>
</dbReference>
<dbReference type="EMBL" id="JAWDES010000004">
    <property type="protein sequence ID" value="MDU0259061.1"/>
    <property type="molecule type" value="Genomic_DNA"/>
</dbReference>
<dbReference type="Proteomes" id="UP001181347">
    <property type="component" value="Unassembled WGS sequence"/>
</dbReference>
<dbReference type="SUPFAM" id="SSF52540">
    <property type="entry name" value="P-loop containing nucleoside triphosphate hydrolases"/>
    <property type="match status" value="1"/>
</dbReference>
<dbReference type="Pfam" id="PF13635">
    <property type="entry name" value="DUF4143"/>
    <property type="match status" value="1"/>
</dbReference>
<evidence type="ECO:0000259" key="1">
    <source>
        <dbReference type="Pfam" id="PF13173"/>
    </source>
</evidence>
<feature type="domain" description="AAA" evidence="1">
    <location>
        <begin position="18"/>
        <end position="133"/>
    </location>
</feature>
<dbReference type="PANTHER" id="PTHR43566">
    <property type="entry name" value="CONSERVED PROTEIN"/>
    <property type="match status" value="1"/>
</dbReference>
<name>A0AAE4LJU8_9BACT</name>
<dbReference type="InterPro" id="IPR027417">
    <property type="entry name" value="P-loop_NTPase"/>
</dbReference>